<dbReference type="PANTHER" id="PTHR30203:SF24">
    <property type="entry name" value="BLR4935 PROTEIN"/>
    <property type="match status" value="1"/>
</dbReference>
<dbReference type="OrthoDB" id="9791261at2"/>
<dbReference type="PROSITE" id="PS51257">
    <property type="entry name" value="PROKAR_LIPOPROTEIN"/>
    <property type="match status" value="1"/>
</dbReference>
<dbReference type="InterPro" id="IPR010131">
    <property type="entry name" value="MdtP/NodT-like"/>
</dbReference>
<dbReference type="KEGG" id="pbu:L21SP3_02000"/>
<dbReference type="Gene3D" id="1.20.1600.10">
    <property type="entry name" value="Outer membrane efflux proteins (OEP)"/>
    <property type="match status" value="1"/>
</dbReference>
<dbReference type="SUPFAM" id="SSF56954">
    <property type="entry name" value="Outer membrane efflux proteins (OEP)"/>
    <property type="match status" value="1"/>
</dbReference>
<dbReference type="GO" id="GO:0015562">
    <property type="term" value="F:efflux transmembrane transporter activity"/>
    <property type="evidence" value="ECO:0007669"/>
    <property type="project" value="InterPro"/>
</dbReference>
<dbReference type="Pfam" id="PF02321">
    <property type="entry name" value="OEP"/>
    <property type="match status" value="2"/>
</dbReference>
<protein>
    <submittedName>
        <fullName evidence="2">Cation efflux system protein CzcC</fullName>
    </submittedName>
</protein>
<dbReference type="STRING" id="1940790.L21SP3_02000"/>
<dbReference type="InterPro" id="IPR003423">
    <property type="entry name" value="OMP_efflux"/>
</dbReference>
<gene>
    <name evidence="2" type="primary">czcC</name>
    <name evidence="2" type="ORF">L21SP3_02000</name>
</gene>
<accession>A0A1Q2HRW9</accession>
<keyword evidence="3" id="KW-1185">Reference proteome</keyword>
<name>A0A1Q2HRW9_9BACT</name>
<dbReference type="EMBL" id="CP019633">
    <property type="protein sequence ID" value="AQQ10172.1"/>
    <property type="molecule type" value="Genomic_DNA"/>
</dbReference>
<comment type="similarity">
    <text evidence="1">Belongs to the outer membrane factor (OMF) (TC 1.B.17) family.</text>
</comment>
<dbReference type="PANTHER" id="PTHR30203">
    <property type="entry name" value="OUTER MEMBRANE CATION EFFLUX PROTEIN"/>
    <property type="match status" value="1"/>
</dbReference>
<organism evidence="2 3">
    <name type="scientific">Sedimentisphaera cyanobacteriorum</name>
    <dbReference type="NCBI Taxonomy" id="1940790"/>
    <lineage>
        <taxon>Bacteria</taxon>
        <taxon>Pseudomonadati</taxon>
        <taxon>Planctomycetota</taxon>
        <taxon>Phycisphaerae</taxon>
        <taxon>Sedimentisphaerales</taxon>
        <taxon>Sedimentisphaeraceae</taxon>
        <taxon>Sedimentisphaera</taxon>
    </lineage>
</organism>
<sequence>MFKIFFPFLSIIMLLGCTNSGRDETLAQKPSLERYLNVSNSLSESSRGNEKYEISEPNDVLTLRDAISLTLMNNPELKAHSYQVRADEARALQAGLSPNPELGVEVEEIGGSGGKSGFDAAETVISVSQLIELADKAQKRKKAASVQTELAEWDYKSKRLDVFTDVANAFVEVLGAQRTLSLNQELLALSEKVAETVSQRVEAGKDPPIEQDKANVLKAKLEIQHNQALQKLQSSREKLASFWSSESPVFTKVQGELELIEPVPAFSKLKKQLSKNPDIARWSAELDKADALIDLEESRSVQDITFSAGVKRFNESDDNSFFVGFSIPLPLYDRNQGNKLAAINDKLKTHQLQKKAKLQIYSQLSEAYSSLSNSYSQAVKTKQAVLSGARAAFQAAKEAYEQGKTEYLAVLDSQRTLFQAESYYIDSLVSYHKAKANIERLTGQTIQMEK</sequence>
<evidence type="ECO:0000313" key="2">
    <source>
        <dbReference type="EMBL" id="AQQ10172.1"/>
    </source>
</evidence>
<evidence type="ECO:0000313" key="3">
    <source>
        <dbReference type="Proteomes" id="UP000188273"/>
    </source>
</evidence>
<dbReference type="RefSeq" id="WP_077541129.1">
    <property type="nucleotide sequence ID" value="NZ_CP019633.1"/>
</dbReference>
<proteinExistence type="inferred from homology"/>
<evidence type="ECO:0000256" key="1">
    <source>
        <dbReference type="ARBA" id="ARBA00007613"/>
    </source>
</evidence>
<dbReference type="Proteomes" id="UP000188273">
    <property type="component" value="Chromosome"/>
</dbReference>
<reference evidence="3" key="1">
    <citation type="submission" date="2017-02" db="EMBL/GenBank/DDBJ databases">
        <title>Comparative genomics and description of representatives of a novel lineage of planctomycetes thriving in anoxic sediments.</title>
        <authorList>
            <person name="Spring S."/>
            <person name="Bunk B."/>
            <person name="Sproer C."/>
            <person name="Klenk H.-P."/>
        </authorList>
    </citation>
    <scope>NUCLEOTIDE SEQUENCE [LARGE SCALE GENOMIC DNA]</scope>
    <source>
        <strain evidence="3">L21-RPul-D3</strain>
    </source>
</reference>
<dbReference type="AlphaFoldDB" id="A0A1Q2HRW9"/>